<dbReference type="InterPro" id="IPR038729">
    <property type="entry name" value="Rad50/SbcC_AAA"/>
</dbReference>
<dbReference type="SMART" id="SM00382">
    <property type="entry name" value="AAA"/>
    <property type="match status" value="1"/>
</dbReference>
<dbReference type="InterPro" id="IPR051396">
    <property type="entry name" value="Bact_Antivir_Def_Nuclease"/>
</dbReference>
<keyword evidence="1" id="KW-0547">Nucleotide-binding</keyword>
<dbReference type="GO" id="GO:0005524">
    <property type="term" value="F:ATP binding"/>
    <property type="evidence" value="ECO:0007669"/>
    <property type="project" value="UniProtKB-KW"/>
</dbReference>
<protein>
    <submittedName>
        <fullName evidence="4">AAA family ATPase</fullName>
    </submittedName>
</protein>
<dbReference type="PROSITE" id="PS50893">
    <property type="entry name" value="ABC_TRANSPORTER_2"/>
    <property type="match status" value="1"/>
</dbReference>
<dbReference type="EMBL" id="CP061646">
    <property type="protein sequence ID" value="QNX71694.1"/>
    <property type="molecule type" value="Genomic_DNA"/>
</dbReference>
<evidence type="ECO:0000313" key="5">
    <source>
        <dbReference type="Proteomes" id="UP000516666"/>
    </source>
</evidence>
<dbReference type="GO" id="GO:0016887">
    <property type="term" value="F:ATP hydrolysis activity"/>
    <property type="evidence" value="ECO:0007669"/>
    <property type="project" value="InterPro"/>
</dbReference>
<name>A0A7H2V5R1_9GAMM</name>
<dbReference type="PANTHER" id="PTHR43581">
    <property type="entry name" value="ATP/GTP PHOSPHATASE"/>
    <property type="match status" value="1"/>
</dbReference>
<reference evidence="4 5" key="2">
    <citation type="submission" date="2020-09" db="EMBL/GenBank/DDBJ databases">
        <authorList>
            <person name="Chen F.-J."/>
            <person name="Lee Y.-T."/>
        </authorList>
    </citation>
    <scope>NUCLEOTIDE SEQUENCE [LARGE SCALE GENOMIC DNA]</scope>
    <source>
        <strain evidence="4 5">AS39</strain>
    </source>
</reference>
<dbReference type="Pfam" id="PF13304">
    <property type="entry name" value="AAA_21"/>
    <property type="match status" value="1"/>
</dbReference>
<accession>A0A7H2V5R1</accession>
<dbReference type="Pfam" id="PF13476">
    <property type="entry name" value="AAA_23"/>
    <property type="match status" value="1"/>
</dbReference>
<gene>
    <name evidence="4" type="ORF">IC776_14790</name>
</gene>
<dbReference type="RefSeq" id="WP_191012103.1">
    <property type="nucleotide sequence ID" value="NZ_CP061646.1"/>
</dbReference>
<dbReference type="PANTHER" id="PTHR43581:SF4">
    <property type="entry name" value="ATP_GTP PHOSPHATASE"/>
    <property type="match status" value="1"/>
</dbReference>
<reference evidence="5" key="1">
    <citation type="submission" date="2020-09" db="EMBL/GenBank/DDBJ databases">
        <title>Clinical and molecular characterization of Acinetobacter seifertii in Taiwan.</title>
        <authorList>
            <person name="Li L.-H."/>
            <person name="Yang Y.-S."/>
            <person name="Sun J.-R."/>
            <person name="Huang T.-W."/>
            <person name="Huang W.-C."/>
            <person name="Wang Y.-C."/>
            <person name="Kuo T.-H."/>
            <person name="Kuo S.-C."/>
            <person name="Chen T.-L."/>
        </authorList>
    </citation>
    <scope>NUCLEOTIDE SEQUENCE [LARGE SCALE GENOMIC DNA]</scope>
    <source>
        <strain evidence="5">AS39</strain>
    </source>
</reference>
<sequence length="507" mass="57894">MSNISEHNLLSMKVKSLKNLKNLEIDFQGKNVTAILGPNGNGKSTILHILASAFSPLDNGKGENYKFSDFFLPNTDATWNDSCLSITYSYKDSGVPHIVIDREYKKTQVRWTPRYANRFKREIYYIGIDKCVPMIESEKKQSKITYATQALQSSQITSILEKASYILNKRYIQMNSCHTTSKEFIGVEVADLKYSALSMSAGEQKVFHILKTVYEADKYSLILVDELDLLLHDLALQKLIEVIVERAESKKLQVIFTTHRESVVERSDINIRHIYNSNGETLCLNETKPDAVARLIGGPIRSVNIFVEDDLSKTIVNHVASKLKLKKHIQVDRFGAALNCFTIASGMFLNDNNLSHYYFVLDGDVYKSDEDKKNEIRKKLVGDDPLMVQLQQATLHSIFQYNLPPATSPEKFIYETLLEDAFESYQLDEEEEEILDLIRNLPLPSENHGFINDLILQLGESRDTGLSRIIRLLSKTNKWNNYVKPIHDFLFPYTETLLESSPQVQVA</sequence>
<proteinExistence type="predicted"/>
<keyword evidence="2" id="KW-0067">ATP-binding</keyword>
<organism evidence="4 5">
    <name type="scientific">Acinetobacter seifertii</name>
    <dbReference type="NCBI Taxonomy" id="1530123"/>
    <lineage>
        <taxon>Bacteria</taxon>
        <taxon>Pseudomonadati</taxon>
        <taxon>Pseudomonadota</taxon>
        <taxon>Gammaproteobacteria</taxon>
        <taxon>Moraxellales</taxon>
        <taxon>Moraxellaceae</taxon>
        <taxon>Acinetobacter</taxon>
        <taxon>Acinetobacter calcoaceticus/baumannii complex</taxon>
    </lineage>
</organism>
<dbReference type="GO" id="GO:0006302">
    <property type="term" value="P:double-strand break repair"/>
    <property type="evidence" value="ECO:0007669"/>
    <property type="project" value="InterPro"/>
</dbReference>
<dbReference type="AlphaFoldDB" id="A0A7H2V5R1"/>
<dbReference type="Proteomes" id="UP000516666">
    <property type="component" value="Chromosome"/>
</dbReference>
<dbReference type="Gene3D" id="3.40.50.300">
    <property type="entry name" value="P-loop containing nucleotide triphosphate hydrolases"/>
    <property type="match status" value="1"/>
</dbReference>
<dbReference type="InterPro" id="IPR027417">
    <property type="entry name" value="P-loop_NTPase"/>
</dbReference>
<evidence type="ECO:0000313" key="4">
    <source>
        <dbReference type="EMBL" id="QNX71694.1"/>
    </source>
</evidence>
<dbReference type="InterPro" id="IPR003439">
    <property type="entry name" value="ABC_transporter-like_ATP-bd"/>
</dbReference>
<evidence type="ECO:0000259" key="3">
    <source>
        <dbReference type="PROSITE" id="PS50893"/>
    </source>
</evidence>
<dbReference type="InterPro" id="IPR003593">
    <property type="entry name" value="AAA+_ATPase"/>
</dbReference>
<feature type="domain" description="ABC transporter" evidence="3">
    <location>
        <begin position="4"/>
        <end position="300"/>
    </location>
</feature>
<evidence type="ECO:0000256" key="1">
    <source>
        <dbReference type="ARBA" id="ARBA00022741"/>
    </source>
</evidence>
<dbReference type="InterPro" id="IPR003959">
    <property type="entry name" value="ATPase_AAA_core"/>
</dbReference>
<evidence type="ECO:0000256" key="2">
    <source>
        <dbReference type="ARBA" id="ARBA00022840"/>
    </source>
</evidence>
<dbReference type="SUPFAM" id="SSF52540">
    <property type="entry name" value="P-loop containing nucleoside triphosphate hydrolases"/>
    <property type="match status" value="1"/>
</dbReference>